<dbReference type="GO" id="GO:0047804">
    <property type="term" value="F:cysteine-S-conjugate beta-lyase activity"/>
    <property type="evidence" value="ECO:0007669"/>
    <property type="project" value="UniProtKB-EC"/>
</dbReference>
<protein>
    <recommendedName>
        <fullName evidence="2">cysteine-S-conjugate beta-lyase</fullName>
        <ecNumber evidence="2">4.4.1.13</ecNumber>
    </recommendedName>
</protein>
<dbReference type="SUPFAM" id="SSF53383">
    <property type="entry name" value="PLP-dependent transferases"/>
    <property type="match status" value="1"/>
</dbReference>
<dbReference type="AlphaFoldDB" id="A0A1H8Y0X8"/>
<dbReference type="Proteomes" id="UP000198847">
    <property type="component" value="Unassembled WGS sequence"/>
</dbReference>
<dbReference type="InterPro" id="IPR015422">
    <property type="entry name" value="PyrdxlP-dep_Trfase_small"/>
</dbReference>
<evidence type="ECO:0000313" key="7">
    <source>
        <dbReference type="EMBL" id="SEP45653.1"/>
    </source>
</evidence>
<evidence type="ECO:0000313" key="8">
    <source>
        <dbReference type="Proteomes" id="UP000198847"/>
    </source>
</evidence>
<dbReference type="InterPro" id="IPR015421">
    <property type="entry name" value="PyrdxlP-dep_Trfase_major"/>
</dbReference>
<dbReference type="InterPro" id="IPR027619">
    <property type="entry name" value="C-S_lyase_PatB-like"/>
</dbReference>
<reference evidence="7 8" key="1">
    <citation type="submission" date="2016-10" db="EMBL/GenBank/DDBJ databases">
        <authorList>
            <person name="de Groot N.N."/>
        </authorList>
    </citation>
    <scope>NUCLEOTIDE SEQUENCE [LARGE SCALE GENOMIC DNA]</scope>
    <source>
        <strain evidence="7 8">DSM 13305</strain>
    </source>
</reference>
<dbReference type="Gene3D" id="3.90.1150.10">
    <property type="entry name" value="Aspartate Aminotransferase, domain 1"/>
    <property type="match status" value="1"/>
</dbReference>
<dbReference type="NCBIfam" id="TIGR04350">
    <property type="entry name" value="C_S_lyase_PatB"/>
    <property type="match status" value="1"/>
</dbReference>
<name>A0A1H8Y0X8_9FIRM</name>
<evidence type="ECO:0000256" key="4">
    <source>
        <dbReference type="ARBA" id="ARBA00023239"/>
    </source>
</evidence>
<dbReference type="Gene3D" id="3.40.640.10">
    <property type="entry name" value="Type I PLP-dependent aspartate aminotransferase-like (Major domain)"/>
    <property type="match status" value="1"/>
</dbReference>
<keyword evidence="8" id="KW-1185">Reference proteome</keyword>
<keyword evidence="4 7" id="KW-0456">Lyase</keyword>
<dbReference type="PANTHER" id="PTHR43525:SF1">
    <property type="entry name" value="PROTEIN MALY"/>
    <property type="match status" value="1"/>
</dbReference>
<dbReference type="RefSeq" id="WP_091751759.1">
    <property type="nucleotide sequence ID" value="NZ_FODY01000036.1"/>
</dbReference>
<dbReference type="CDD" id="cd00609">
    <property type="entry name" value="AAT_like"/>
    <property type="match status" value="1"/>
</dbReference>
<evidence type="ECO:0000256" key="3">
    <source>
        <dbReference type="ARBA" id="ARBA00022898"/>
    </source>
</evidence>
<gene>
    <name evidence="7" type="ORF">SAMN04490178_13610</name>
</gene>
<evidence type="ECO:0000259" key="6">
    <source>
        <dbReference type="Pfam" id="PF00155"/>
    </source>
</evidence>
<evidence type="ECO:0000256" key="2">
    <source>
        <dbReference type="ARBA" id="ARBA00012224"/>
    </source>
</evidence>
<dbReference type="InterPro" id="IPR015424">
    <property type="entry name" value="PyrdxlP-dep_Trfase"/>
</dbReference>
<dbReference type="PANTHER" id="PTHR43525">
    <property type="entry name" value="PROTEIN MALY"/>
    <property type="match status" value="1"/>
</dbReference>
<comment type="similarity">
    <text evidence="5">Belongs to the class-II pyridoxal-phosphate-dependent aminotransferase family. MalY/PatB cystathionine beta-lyase subfamily.</text>
</comment>
<keyword evidence="3" id="KW-0663">Pyridoxal phosphate</keyword>
<organism evidence="7 8">
    <name type="scientific">Propionispora vibrioides</name>
    <dbReference type="NCBI Taxonomy" id="112903"/>
    <lineage>
        <taxon>Bacteria</taxon>
        <taxon>Bacillati</taxon>
        <taxon>Bacillota</taxon>
        <taxon>Negativicutes</taxon>
        <taxon>Selenomonadales</taxon>
        <taxon>Sporomusaceae</taxon>
        <taxon>Propionispora</taxon>
    </lineage>
</organism>
<sequence>MSAIFDEMIDRRRTNCRKWDAACQLFGNDEVLPMWIADMDFAVPAAVARAVQERAAHEIYGYPHKEERFYRAIQNWLQHRHGWQVQPEWILGNPGVVSAISTAILAFTEPGDKIVIQPPVYPPFFSCVTKNNRQLVENPLRLVNGQYQMDFEDLTGKLDGVKLLLLCNPHNPVGRSWTREELLRLGQLCVERGIVIVSDEIHADLVLPGAIHTPMASLSPEVARLTVTCMAASKTFNVAGLYTSIALIADQKLRQRFSGVLEALDLNGGNLFGITALIAAFEEGEAWLDELLTYLDGNVRYMVDFFARQVEGITLSRPEATYLAWLDCRELQLSQARLKKFFIQEAKVGLNDGMTFGRAGEGFMRLNYGCPRTILEEGLGRIAQAVRLL</sequence>
<dbReference type="InterPro" id="IPR051798">
    <property type="entry name" value="Class-II_PLP-Dep_Aminotrans"/>
</dbReference>
<proteinExistence type="inferred from homology"/>
<feature type="domain" description="Aminotransferase class I/classII large" evidence="6">
    <location>
        <begin position="38"/>
        <end position="382"/>
    </location>
</feature>
<evidence type="ECO:0000256" key="5">
    <source>
        <dbReference type="ARBA" id="ARBA00037974"/>
    </source>
</evidence>
<comment type="cofactor">
    <cofactor evidence="1">
        <name>pyridoxal 5'-phosphate</name>
        <dbReference type="ChEBI" id="CHEBI:597326"/>
    </cofactor>
</comment>
<dbReference type="InterPro" id="IPR004839">
    <property type="entry name" value="Aminotransferase_I/II_large"/>
</dbReference>
<evidence type="ECO:0000256" key="1">
    <source>
        <dbReference type="ARBA" id="ARBA00001933"/>
    </source>
</evidence>
<dbReference type="GO" id="GO:0030170">
    <property type="term" value="F:pyridoxal phosphate binding"/>
    <property type="evidence" value="ECO:0007669"/>
    <property type="project" value="InterPro"/>
</dbReference>
<dbReference type="EMBL" id="FODY01000036">
    <property type="protein sequence ID" value="SEP45653.1"/>
    <property type="molecule type" value="Genomic_DNA"/>
</dbReference>
<dbReference type="STRING" id="112903.SAMN04490178_13610"/>
<dbReference type="Pfam" id="PF00155">
    <property type="entry name" value="Aminotran_1_2"/>
    <property type="match status" value="1"/>
</dbReference>
<accession>A0A1H8Y0X8</accession>
<dbReference type="EC" id="4.4.1.13" evidence="2"/>
<dbReference type="OrthoDB" id="9802328at2"/>